<evidence type="ECO:0000256" key="2">
    <source>
        <dbReference type="ARBA" id="ARBA00022908"/>
    </source>
</evidence>
<keyword evidence="4" id="KW-0233">DNA recombination</keyword>
<dbReference type="PROSITE" id="PS51898">
    <property type="entry name" value="TYR_RECOMBINASE"/>
    <property type="match status" value="1"/>
</dbReference>
<dbReference type="Gene3D" id="1.10.443.10">
    <property type="entry name" value="Intergrase catalytic core"/>
    <property type="match status" value="1"/>
</dbReference>
<dbReference type="InterPro" id="IPR011010">
    <property type="entry name" value="DNA_brk_join_enz"/>
</dbReference>
<accession>A0ABT7EZZ3</accession>
<evidence type="ECO:0000256" key="4">
    <source>
        <dbReference type="ARBA" id="ARBA00023172"/>
    </source>
</evidence>
<dbReference type="PROSITE" id="PS51900">
    <property type="entry name" value="CB"/>
    <property type="match status" value="1"/>
</dbReference>
<dbReference type="InterPro" id="IPR013762">
    <property type="entry name" value="Integrase-like_cat_sf"/>
</dbReference>
<sequence>MVYKLRHTVRRGETYYYNRRVPKGVAEAFGCTLVRVNLGRDEDKAEKTASALSSKLDALWAADNVLPVDVQRLAHSLSPKSMDLAACLEQYLALRDICERPVRLAVAALLDICGNKDIAQYTRAEARQLVQALLEKGNKSATVRRRIQSLHAVFEFGFHEQEEDKRNPFARLNIPHEGKDASSRAVFSSEQLAALYIEALASGKDTRLVLPILGETGARLAEVVGLRWEDVCLGEAVMRITPHPLRRLKTRNSEREVPLIGAALEAMHMLQERAGKEAYVFPRWKKETGFVATHASNTLNKYLSKTYGDLTCHCFRHTMRDRLRDVGAPLELIDNIGGWSSVGGVGTRYGRGFNLERKREYLEQVKICQPTPIGM</sequence>
<evidence type="ECO:0000256" key="5">
    <source>
        <dbReference type="PROSITE-ProRule" id="PRU01248"/>
    </source>
</evidence>
<keyword evidence="2" id="KW-0229">DNA integration</keyword>
<evidence type="ECO:0000259" key="6">
    <source>
        <dbReference type="PROSITE" id="PS51898"/>
    </source>
</evidence>
<name>A0ABT7EZZ3_9RHOB</name>
<dbReference type="InterPro" id="IPR050090">
    <property type="entry name" value="Tyrosine_recombinase_XerCD"/>
</dbReference>
<dbReference type="Proteomes" id="UP001243757">
    <property type="component" value="Unassembled WGS sequence"/>
</dbReference>
<evidence type="ECO:0000313" key="8">
    <source>
        <dbReference type="EMBL" id="MDK3017923.1"/>
    </source>
</evidence>
<dbReference type="SUPFAM" id="SSF56349">
    <property type="entry name" value="DNA breaking-rejoining enzymes"/>
    <property type="match status" value="1"/>
</dbReference>
<dbReference type="RefSeq" id="WP_284480741.1">
    <property type="nucleotide sequence ID" value="NZ_JASNJD010000006.1"/>
</dbReference>
<comment type="similarity">
    <text evidence="1">Belongs to the 'phage' integrase family.</text>
</comment>
<evidence type="ECO:0000256" key="3">
    <source>
        <dbReference type="ARBA" id="ARBA00023125"/>
    </source>
</evidence>
<dbReference type="Pfam" id="PF20172">
    <property type="entry name" value="DUF6538"/>
    <property type="match status" value="1"/>
</dbReference>
<dbReference type="EMBL" id="JASNJD010000006">
    <property type="protein sequence ID" value="MDK3017923.1"/>
    <property type="molecule type" value="Genomic_DNA"/>
</dbReference>
<dbReference type="InterPro" id="IPR010998">
    <property type="entry name" value="Integrase_recombinase_N"/>
</dbReference>
<evidence type="ECO:0000259" key="7">
    <source>
        <dbReference type="PROSITE" id="PS51900"/>
    </source>
</evidence>
<dbReference type="Pfam" id="PF00589">
    <property type="entry name" value="Phage_integrase"/>
    <property type="match status" value="1"/>
</dbReference>
<dbReference type="PANTHER" id="PTHR30349:SF41">
    <property type="entry name" value="INTEGRASE_RECOMBINASE PROTEIN MJ0367-RELATED"/>
    <property type="match status" value="1"/>
</dbReference>
<proteinExistence type="inferred from homology"/>
<feature type="domain" description="Tyr recombinase" evidence="6">
    <location>
        <begin position="182"/>
        <end position="363"/>
    </location>
</feature>
<comment type="caution">
    <text evidence="8">The sequence shown here is derived from an EMBL/GenBank/DDBJ whole genome shotgun (WGS) entry which is preliminary data.</text>
</comment>
<keyword evidence="3 5" id="KW-0238">DNA-binding</keyword>
<dbReference type="PANTHER" id="PTHR30349">
    <property type="entry name" value="PHAGE INTEGRASE-RELATED"/>
    <property type="match status" value="1"/>
</dbReference>
<dbReference type="InterPro" id="IPR002104">
    <property type="entry name" value="Integrase_catalytic"/>
</dbReference>
<dbReference type="InterPro" id="IPR046668">
    <property type="entry name" value="DUF6538"/>
</dbReference>
<protein>
    <submittedName>
        <fullName evidence="8">Tyrosine-type recombinase/integrase</fullName>
    </submittedName>
</protein>
<organism evidence="8 9">
    <name type="scientific">Pseudodonghicola flavimaris</name>
    <dbReference type="NCBI Taxonomy" id="3050036"/>
    <lineage>
        <taxon>Bacteria</taxon>
        <taxon>Pseudomonadati</taxon>
        <taxon>Pseudomonadota</taxon>
        <taxon>Alphaproteobacteria</taxon>
        <taxon>Rhodobacterales</taxon>
        <taxon>Paracoccaceae</taxon>
        <taxon>Pseudodonghicola</taxon>
    </lineage>
</organism>
<evidence type="ECO:0000313" key="9">
    <source>
        <dbReference type="Proteomes" id="UP001243757"/>
    </source>
</evidence>
<evidence type="ECO:0000256" key="1">
    <source>
        <dbReference type="ARBA" id="ARBA00008857"/>
    </source>
</evidence>
<keyword evidence="9" id="KW-1185">Reference proteome</keyword>
<feature type="domain" description="Core-binding (CB)" evidence="7">
    <location>
        <begin position="82"/>
        <end position="158"/>
    </location>
</feature>
<dbReference type="InterPro" id="IPR044068">
    <property type="entry name" value="CB"/>
</dbReference>
<dbReference type="Gene3D" id="1.10.150.130">
    <property type="match status" value="1"/>
</dbReference>
<gene>
    <name evidence="8" type="ORF">QO033_09555</name>
</gene>
<reference evidence="8 9" key="1">
    <citation type="submission" date="2023-05" db="EMBL/GenBank/DDBJ databases">
        <title>Pseudodonghicola sp. nov.</title>
        <authorList>
            <person name="Huang J."/>
        </authorList>
    </citation>
    <scope>NUCLEOTIDE SEQUENCE [LARGE SCALE GENOMIC DNA]</scope>
    <source>
        <strain evidence="8 9">IC7</strain>
    </source>
</reference>